<sequence>MAQRITYAGGEFIVADIVADALLDYALTLARRARVDVVHVRTRRIDGSVGRMRLLIGDGMPLASEAKWEESTAIDSHPDDEAAAALIRHRAAAFGRSPTIRLDGEGNGHSDLLSAYDEF</sequence>
<evidence type="ECO:0000313" key="2">
    <source>
        <dbReference type="Proteomes" id="UP001260072"/>
    </source>
</evidence>
<dbReference type="EMBL" id="JAVKGS010000003">
    <property type="protein sequence ID" value="MDR5692858.1"/>
    <property type="molecule type" value="Genomic_DNA"/>
</dbReference>
<name>A0ABU1FM92_9MICO</name>
<proteinExistence type="predicted"/>
<evidence type="ECO:0000313" key="1">
    <source>
        <dbReference type="EMBL" id="MDR5692858.1"/>
    </source>
</evidence>
<gene>
    <name evidence="1" type="ORF">RH861_12375</name>
</gene>
<dbReference type="RefSeq" id="WP_248599783.1">
    <property type="nucleotide sequence ID" value="NZ_BAABBS010000001.1"/>
</dbReference>
<protein>
    <submittedName>
        <fullName evidence="1">Uncharacterized protein</fullName>
    </submittedName>
</protein>
<reference evidence="2" key="1">
    <citation type="submission" date="2023-07" db="EMBL/GenBank/DDBJ databases">
        <title>Description of three actinobacteria isolated from air of manufacturing shop in a pharmaceutical factory.</title>
        <authorList>
            <person name="Zhang D.-F."/>
        </authorList>
    </citation>
    <scope>NUCLEOTIDE SEQUENCE [LARGE SCALE GENOMIC DNA]</scope>
    <source>
        <strain evidence="2">CCTCC AB 2011122</strain>
    </source>
</reference>
<organism evidence="1 2">
    <name type="scientific">Agromyces indicus</name>
    <dbReference type="NCBI Taxonomy" id="758919"/>
    <lineage>
        <taxon>Bacteria</taxon>
        <taxon>Bacillati</taxon>
        <taxon>Actinomycetota</taxon>
        <taxon>Actinomycetes</taxon>
        <taxon>Micrococcales</taxon>
        <taxon>Microbacteriaceae</taxon>
        <taxon>Agromyces</taxon>
    </lineage>
</organism>
<accession>A0ABU1FM92</accession>
<dbReference type="Proteomes" id="UP001260072">
    <property type="component" value="Unassembled WGS sequence"/>
</dbReference>
<comment type="caution">
    <text evidence="1">The sequence shown here is derived from an EMBL/GenBank/DDBJ whole genome shotgun (WGS) entry which is preliminary data.</text>
</comment>
<keyword evidence="2" id="KW-1185">Reference proteome</keyword>